<evidence type="ECO:0000259" key="1">
    <source>
        <dbReference type="Pfam" id="PF06889"/>
    </source>
</evidence>
<gene>
    <name evidence="2" type="ORF">PS049_23530</name>
</gene>
<dbReference type="AlphaFoldDB" id="A0AAX3MK84"/>
<dbReference type="InterPro" id="IPR009677">
    <property type="entry name" value="DUF1266"/>
</dbReference>
<reference evidence="2" key="1">
    <citation type="submission" date="2023-02" db="EMBL/GenBank/DDBJ databases">
        <title>Escherichia albertii as a potential enteropathogen in the light of epidemiological and genomic studies.</title>
        <authorList>
            <person name="Leszczynska K."/>
            <person name="Swiecicka I."/>
            <person name="Daniluk T."/>
            <person name="Lebensztejn D."/>
            <person name="Chmielewska S."/>
            <person name="Leszczynska D."/>
            <person name="Gawor J."/>
            <person name="Kliber M."/>
        </authorList>
    </citation>
    <scope>NUCLEOTIDE SEQUENCE</scope>
    <source>
        <strain evidence="2">BIA_7</strain>
    </source>
</reference>
<evidence type="ECO:0000313" key="3">
    <source>
        <dbReference type="Proteomes" id="UP001219219"/>
    </source>
</evidence>
<sequence length="235" mass="27706">MDMESQNILFALSTPMEVRNECCLPSHSSPKMYSGTRFFDLSSSWGIDDREDLLRTIHRMIDNGHAAQLAGFYHRWFRYSPCEWRSYTNELNEQSQAYAQFVASTAECCGEGGIKAWDYVRMGFLSRMGVLNNWLSEEESLWIQSRIHLRALRYYINWRQYFAGYTFGRQCWQSPEDDNLPLLREILARKEYDDSGNDMFYQLIASDDAYYPTLPWQPLTYYPVCPETLKNMSDI</sequence>
<proteinExistence type="predicted"/>
<name>A0AAX3MK84_ESCAL</name>
<dbReference type="Proteomes" id="UP001219219">
    <property type="component" value="Chromosome"/>
</dbReference>
<evidence type="ECO:0000313" key="2">
    <source>
        <dbReference type="EMBL" id="WDB29210.1"/>
    </source>
</evidence>
<organism evidence="2 3">
    <name type="scientific">Escherichia albertii</name>
    <dbReference type="NCBI Taxonomy" id="208962"/>
    <lineage>
        <taxon>Bacteria</taxon>
        <taxon>Pseudomonadati</taxon>
        <taxon>Pseudomonadota</taxon>
        <taxon>Gammaproteobacteria</taxon>
        <taxon>Enterobacterales</taxon>
        <taxon>Enterobacteriaceae</taxon>
        <taxon>Escherichia</taxon>
    </lineage>
</organism>
<feature type="domain" description="DUF1266" evidence="1">
    <location>
        <begin position="41"/>
        <end position="216"/>
    </location>
</feature>
<dbReference type="RefSeq" id="WP_273819987.1">
    <property type="nucleotide sequence ID" value="NZ_CP117562.1"/>
</dbReference>
<protein>
    <submittedName>
        <fullName evidence="2">DUF1266 domain-containing protein</fullName>
    </submittedName>
</protein>
<dbReference type="Pfam" id="PF06889">
    <property type="entry name" value="DUF1266"/>
    <property type="match status" value="1"/>
</dbReference>
<dbReference type="EMBL" id="CP117562">
    <property type="protein sequence ID" value="WDB29210.1"/>
    <property type="molecule type" value="Genomic_DNA"/>
</dbReference>
<accession>A0AAX3MK84</accession>